<dbReference type="AlphaFoldDB" id="A0A0G2F2S1"/>
<reference evidence="4 5" key="2">
    <citation type="submission" date="2015-05" db="EMBL/GenBank/DDBJ databases">
        <authorList>
            <person name="Morales-Cruz A."/>
            <person name="Amrine K.C."/>
            <person name="Cantu D."/>
        </authorList>
    </citation>
    <scope>NUCLEOTIDE SEQUENCE [LARGE SCALE GENOMIC DNA]</scope>
    <source>
        <strain evidence="4">UCRPC4</strain>
    </source>
</reference>
<feature type="compositionally biased region" description="Low complexity" evidence="1">
    <location>
        <begin position="411"/>
        <end position="438"/>
    </location>
</feature>
<organism evidence="4 5">
    <name type="scientific">Phaeomoniella chlamydospora</name>
    <name type="common">Phaeoacremonium chlamydosporum</name>
    <dbReference type="NCBI Taxonomy" id="158046"/>
    <lineage>
        <taxon>Eukaryota</taxon>
        <taxon>Fungi</taxon>
        <taxon>Dikarya</taxon>
        <taxon>Ascomycota</taxon>
        <taxon>Pezizomycotina</taxon>
        <taxon>Eurotiomycetes</taxon>
        <taxon>Chaetothyriomycetidae</taxon>
        <taxon>Phaeomoniellales</taxon>
        <taxon>Phaeomoniellaceae</taxon>
        <taxon>Phaeomoniella</taxon>
    </lineage>
</organism>
<accession>A0A0G2F2S1</accession>
<dbReference type="Proteomes" id="UP000053317">
    <property type="component" value="Unassembled WGS sequence"/>
</dbReference>
<feature type="domain" description="DUF7820" evidence="3">
    <location>
        <begin position="223"/>
        <end position="555"/>
    </location>
</feature>
<sequence length="556" mass="60056">MYPQVTRTSSVSTIRPNEGAYVGSNGPEHPYAMYPQNTVPEEDAVETTVPMIPVGFPGMTQNYQRQIGSTGEDVADIIGPDGHTEQLPPYSRYPDEVPRKIAVETADVPPAPSTSSSNTRDVALSEMTTLNEQPRTGAESDASSEETTTPANDTFAEKLKRKSRKRICCGVPLYFVFGVVGMIILAGTIGGVIGGVVVDRQSKQHKSEPSSTNSSSATTSTVTTTSWIDASPITSSTVLAAVPTGQYQVSLQDVTSSMDSCIADTSLTGTWACEPPMGIGINVQDSTTSSNVNERQIILDPYPISANFSYGAQPPDLEGEPQKLLPFYDKDALDLGPALFFCSQYNKTIILPETAISPSSKRSLTEAMIYERQYWHRKQDVTEGDKPWFCFWNNTILEFFIYVDRNTSSSSSSTTTSANSGAAATTTSITASATAGSSKRSNHIGRRGDSTFDPVYPRYVKIEEKRKPVENIVPYCVQVEVDGSGNPFTPLGAATITISEVEPTSTATSATTTAASAKFRKLARDANEPEPRNVQPLQARQTSSLDSYCSCEWLST</sequence>
<feature type="compositionally biased region" description="Polar residues" evidence="1">
    <location>
        <begin position="1"/>
        <end position="15"/>
    </location>
</feature>
<evidence type="ECO:0000313" key="4">
    <source>
        <dbReference type="EMBL" id="KKY28599.1"/>
    </source>
</evidence>
<evidence type="ECO:0000256" key="2">
    <source>
        <dbReference type="SAM" id="Phobius"/>
    </source>
</evidence>
<dbReference type="InterPro" id="IPR056722">
    <property type="entry name" value="DUF7820"/>
</dbReference>
<gene>
    <name evidence="4" type="ORF">UCRPC4_g00404</name>
</gene>
<evidence type="ECO:0000313" key="5">
    <source>
        <dbReference type="Proteomes" id="UP000053317"/>
    </source>
</evidence>
<dbReference type="PANTHER" id="PTHR42078">
    <property type="entry name" value="GLUCAN 1, 4-ALPHA-GLUCOSIDASE"/>
    <property type="match status" value="1"/>
</dbReference>
<proteinExistence type="predicted"/>
<keyword evidence="2" id="KW-1133">Transmembrane helix</keyword>
<feature type="region of interest" description="Disordered" evidence="1">
    <location>
        <begin position="128"/>
        <end position="157"/>
    </location>
</feature>
<evidence type="ECO:0000256" key="1">
    <source>
        <dbReference type="SAM" id="MobiDB-lite"/>
    </source>
</evidence>
<dbReference type="EMBL" id="LCWF01000010">
    <property type="protein sequence ID" value="KKY28599.1"/>
    <property type="molecule type" value="Genomic_DNA"/>
</dbReference>
<protein>
    <recommendedName>
        <fullName evidence="3">DUF7820 domain-containing protein</fullName>
    </recommendedName>
</protein>
<evidence type="ECO:0000259" key="3">
    <source>
        <dbReference type="Pfam" id="PF25130"/>
    </source>
</evidence>
<dbReference type="PANTHER" id="PTHR42078:SF1">
    <property type="entry name" value="GLUCAN 1, 4-ALPHA-GLUCOSIDASE"/>
    <property type="match status" value="1"/>
</dbReference>
<feature type="transmembrane region" description="Helical" evidence="2">
    <location>
        <begin position="173"/>
        <end position="198"/>
    </location>
</feature>
<keyword evidence="5" id="KW-1185">Reference proteome</keyword>
<keyword evidence="2" id="KW-0472">Membrane</keyword>
<feature type="region of interest" description="Disordered" evidence="1">
    <location>
        <begin position="1"/>
        <end position="28"/>
    </location>
</feature>
<name>A0A0G2F2S1_PHACM</name>
<reference evidence="4 5" key="1">
    <citation type="submission" date="2015-05" db="EMBL/GenBank/DDBJ databases">
        <title>Distinctive expansion of gene families associated with plant cell wall degradation and secondary metabolism in the genomes of grapevine trunk pathogens.</title>
        <authorList>
            <person name="Lawrence D.P."/>
            <person name="Travadon R."/>
            <person name="Rolshausen P.E."/>
            <person name="Baumgartner K."/>
        </authorList>
    </citation>
    <scope>NUCLEOTIDE SEQUENCE [LARGE SCALE GENOMIC DNA]</scope>
    <source>
        <strain evidence="4">UCRPC4</strain>
    </source>
</reference>
<feature type="region of interest" description="Disordered" evidence="1">
    <location>
        <begin position="411"/>
        <end position="449"/>
    </location>
</feature>
<dbReference type="OrthoDB" id="514070at2759"/>
<comment type="caution">
    <text evidence="4">The sequence shown here is derived from an EMBL/GenBank/DDBJ whole genome shotgun (WGS) entry which is preliminary data.</text>
</comment>
<dbReference type="Pfam" id="PF25130">
    <property type="entry name" value="DUF7820"/>
    <property type="match status" value="1"/>
</dbReference>
<keyword evidence="2" id="KW-0812">Transmembrane</keyword>